<protein>
    <submittedName>
        <fullName evidence="7">Cysteine dioxygenase type I</fullName>
    </submittedName>
</protein>
<dbReference type="GO" id="GO:0008198">
    <property type="term" value="F:ferrous iron binding"/>
    <property type="evidence" value="ECO:0007669"/>
    <property type="project" value="TreeGrafter"/>
</dbReference>
<comment type="similarity">
    <text evidence="1">Belongs to the cysteine dioxygenase family.</text>
</comment>
<feature type="binding site" evidence="6">
    <location>
        <position position="74"/>
    </location>
    <ligand>
        <name>Fe cation</name>
        <dbReference type="ChEBI" id="CHEBI:24875"/>
        <note>catalytic</note>
    </ligand>
</feature>
<dbReference type="Proteomes" id="UP000256269">
    <property type="component" value="Unassembled WGS sequence"/>
</dbReference>
<keyword evidence="4" id="KW-0560">Oxidoreductase</keyword>
<feature type="binding site" evidence="6">
    <location>
        <position position="119"/>
    </location>
    <ligand>
        <name>Fe cation</name>
        <dbReference type="ChEBI" id="CHEBI:24875"/>
        <note>catalytic</note>
    </ligand>
</feature>
<evidence type="ECO:0000256" key="3">
    <source>
        <dbReference type="ARBA" id="ARBA00022964"/>
    </source>
</evidence>
<proteinExistence type="inferred from homology"/>
<evidence type="ECO:0000313" key="8">
    <source>
        <dbReference type="Proteomes" id="UP000256269"/>
    </source>
</evidence>
<dbReference type="EMBL" id="QUNO01000012">
    <property type="protein sequence ID" value="REH41206.1"/>
    <property type="molecule type" value="Genomic_DNA"/>
</dbReference>
<keyword evidence="2 6" id="KW-0479">Metal-binding</keyword>
<evidence type="ECO:0000256" key="2">
    <source>
        <dbReference type="ARBA" id="ARBA00022723"/>
    </source>
</evidence>
<name>A0A3E0HAY3_9PSEU</name>
<dbReference type="PANTHER" id="PTHR12918">
    <property type="entry name" value="CYSTEINE DIOXYGENASE"/>
    <property type="match status" value="1"/>
</dbReference>
<gene>
    <name evidence="7" type="ORF">BCF44_112290</name>
</gene>
<evidence type="ECO:0000256" key="4">
    <source>
        <dbReference type="ARBA" id="ARBA00023002"/>
    </source>
</evidence>
<dbReference type="InterPro" id="IPR010300">
    <property type="entry name" value="CDO_1"/>
</dbReference>
<dbReference type="InterPro" id="IPR014710">
    <property type="entry name" value="RmlC-like_jellyroll"/>
</dbReference>
<dbReference type="Pfam" id="PF05995">
    <property type="entry name" value="CDO_I"/>
    <property type="match status" value="1"/>
</dbReference>
<comment type="caution">
    <text evidence="7">The sequence shown here is derived from an EMBL/GenBank/DDBJ whole genome shotgun (WGS) entry which is preliminary data.</text>
</comment>
<accession>A0A3E0HAY3</accession>
<sequence>MFAVPENTVLSAARVAPQQPTKIVRDVLADRASWAHLLRYDPVERWTALVQSTPTYEVWLMSWLPGQGAELHDHGGAEGAFTVVQGVLTELVGRPGHAGEALHVLHAGQSRVFGPNYVHQMRNAGEDPAVSLHVFGPTRQRMTPYRLDPVEGPVTA</sequence>
<dbReference type="RefSeq" id="WP_116178369.1">
    <property type="nucleotide sequence ID" value="NZ_CP144375.1"/>
</dbReference>
<reference evidence="7 8" key="1">
    <citation type="submission" date="2018-08" db="EMBL/GenBank/DDBJ databases">
        <title>Genomic Encyclopedia of Archaeal and Bacterial Type Strains, Phase II (KMG-II): from individual species to whole genera.</title>
        <authorList>
            <person name="Goeker M."/>
        </authorList>
    </citation>
    <scope>NUCLEOTIDE SEQUENCE [LARGE SCALE GENOMIC DNA]</scope>
    <source>
        <strain evidence="7 8">DSM 45791</strain>
    </source>
</reference>
<dbReference type="PANTHER" id="PTHR12918:SF1">
    <property type="entry name" value="CYSTEINE DIOXYGENASE TYPE 1"/>
    <property type="match status" value="1"/>
</dbReference>
<keyword evidence="3 7" id="KW-0223">Dioxygenase</keyword>
<dbReference type="InterPro" id="IPR011051">
    <property type="entry name" value="RmlC_Cupin_sf"/>
</dbReference>
<feature type="binding site" evidence="6">
    <location>
        <position position="72"/>
    </location>
    <ligand>
        <name>Fe cation</name>
        <dbReference type="ChEBI" id="CHEBI:24875"/>
        <note>catalytic</note>
    </ligand>
</feature>
<dbReference type="GO" id="GO:0016702">
    <property type="term" value="F:oxidoreductase activity, acting on single donors with incorporation of molecular oxygen, incorporation of two atoms of oxygen"/>
    <property type="evidence" value="ECO:0007669"/>
    <property type="project" value="InterPro"/>
</dbReference>
<dbReference type="AlphaFoldDB" id="A0A3E0HAY3"/>
<evidence type="ECO:0000256" key="6">
    <source>
        <dbReference type="PIRSR" id="PIRSR610300-51"/>
    </source>
</evidence>
<dbReference type="SUPFAM" id="SSF51182">
    <property type="entry name" value="RmlC-like cupins"/>
    <property type="match status" value="1"/>
</dbReference>
<keyword evidence="5 6" id="KW-0408">Iron</keyword>
<dbReference type="Gene3D" id="2.60.120.10">
    <property type="entry name" value="Jelly Rolls"/>
    <property type="match status" value="1"/>
</dbReference>
<dbReference type="CDD" id="cd10548">
    <property type="entry name" value="cupin_CDO"/>
    <property type="match status" value="1"/>
</dbReference>
<keyword evidence="8" id="KW-1185">Reference proteome</keyword>
<evidence type="ECO:0000313" key="7">
    <source>
        <dbReference type="EMBL" id="REH41206.1"/>
    </source>
</evidence>
<evidence type="ECO:0000256" key="5">
    <source>
        <dbReference type="ARBA" id="ARBA00023004"/>
    </source>
</evidence>
<dbReference type="OrthoDB" id="4217976at2"/>
<organism evidence="7 8">
    <name type="scientific">Kutzneria buriramensis</name>
    <dbReference type="NCBI Taxonomy" id="1045776"/>
    <lineage>
        <taxon>Bacteria</taxon>
        <taxon>Bacillati</taxon>
        <taxon>Actinomycetota</taxon>
        <taxon>Actinomycetes</taxon>
        <taxon>Pseudonocardiales</taxon>
        <taxon>Pseudonocardiaceae</taxon>
        <taxon>Kutzneria</taxon>
    </lineage>
</organism>
<evidence type="ECO:0000256" key="1">
    <source>
        <dbReference type="ARBA" id="ARBA00006622"/>
    </source>
</evidence>